<dbReference type="AlphaFoldDB" id="A0AAW0CES3"/>
<keyword evidence="2" id="KW-1185">Reference proteome</keyword>
<sequence length="218" mass="24848">MKETASIVHLLILFSHNIEHPKLLSHDLDTVTGVLEAASIYGNRPAVQACKSAISEIGKRSPEDALRVLRYKGTHSDFEDIDDMARRTMKLILEKPANSLHDMGMYLPHYNCIQFVTDNGQSRYKDKWERSMSKFRQVLDRGNVSRDYTNFGYLGDSWTVFSSEVEAQEVPTSAGVKEIACLINGLDVKEYKGLDPWLVWELESVIKGFPKWCDMIVM</sequence>
<gene>
    <name evidence="1" type="ORF">VNI00_010876</name>
</gene>
<protein>
    <submittedName>
        <fullName evidence="1">Uncharacterized protein</fullName>
    </submittedName>
</protein>
<name>A0AAW0CES3_9AGAR</name>
<organism evidence="1 2">
    <name type="scientific">Paramarasmius palmivorus</name>
    <dbReference type="NCBI Taxonomy" id="297713"/>
    <lineage>
        <taxon>Eukaryota</taxon>
        <taxon>Fungi</taxon>
        <taxon>Dikarya</taxon>
        <taxon>Basidiomycota</taxon>
        <taxon>Agaricomycotina</taxon>
        <taxon>Agaricomycetes</taxon>
        <taxon>Agaricomycetidae</taxon>
        <taxon>Agaricales</taxon>
        <taxon>Marasmiineae</taxon>
        <taxon>Marasmiaceae</taxon>
        <taxon>Paramarasmius</taxon>
    </lineage>
</organism>
<proteinExistence type="predicted"/>
<dbReference type="EMBL" id="JAYKXP010000045">
    <property type="protein sequence ID" value="KAK7037654.1"/>
    <property type="molecule type" value="Genomic_DNA"/>
</dbReference>
<evidence type="ECO:0000313" key="1">
    <source>
        <dbReference type="EMBL" id="KAK7037654.1"/>
    </source>
</evidence>
<dbReference type="Proteomes" id="UP001383192">
    <property type="component" value="Unassembled WGS sequence"/>
</dbReference>
<evidence type="ECO:0000313" key="2">
    <source>
        <dbReference type="Proteomes" id="UP001383192"/>
    </source>
</evidence>
<comment type="caution">
    <text evidence="1">The sequence shown here is derived from an EMBL/GenBank/DDBJ whole genome shotgun (WGS) entry which is preliminary data.</text>
</comment>
<reference evidence="1 2" key="1">
    <citation type="submission" date="2024-01" db="EMBL/GenBank/DDBJ databases">
        <title>A draft genome for a cacao thread blight-causing isolate of Paramarasmius palmivorus.</title>
        <authorList>
            <person name="Baruah I.K."/>
            <person name="Bukari Y."/>
            <person name="Amoako-Attah I."/>
            <person name="Meinhardt L.W."/>
            <person name="Bailey B.A."/>
            <person name="Cohen S.P."/>
        </authorList>
    </citation>
    <scope>NUCLEOTIDE SEQUENCE [LARGE SCALE GENOMIC DNA]</scope>
    <source>
        <strain evidence="1 2">GH-12</strain>
    </source>
</reference>
<accession>A0AAW0CES3</accession>